<dbReference type="InterPro" id="IPR003594">
    <property type="entry name" value="HATPase_dom"/>
</dbReference>
<dbReference type="Pfam" id="PF13426">
    <property type="entry name" value="PAS_9"/>
    <property type="match status" value="1"/>
</dbReference>
<protein>
    <submittedName>
        <fullName evidence="4">PAS domain-containing protein</fullName>
    </submittedName>
</protein>
<dbReference type="InterPro" id="IPR011495">
    <property type="entry name" value="Sig_transdc_His_kin_sub2_dim/P"/>
</dbReference>
<reference evidence="4 5" key="1">
    <citation type="journal article" date="2020" name="J Geophys Res Biogeosci">
        <title>Magnetotaxis as an Adaptation to Enable Bacterial Shuttling of Microbial Sulfur and Sulfur Cycling Across Aquatic Oxic#Anoxic Interfaces.</title>
        <authorList>
            <person name="Li J."/>
            <person name="Liu P."/>
            <person name="Wang J."/>
            <person name="Roberts A.P."/>
            <person name="Pan Y."/>
        </authorList>
    </citation>
    <scope>NUCLEOTIDE SEQUENCE [LARGE SCALE GENOMIC DNA]</scope>
    <source>
        <strain evidence="4 5">MYR-1_YQ</strain>
    </source>
</reference>
<evidence type="ECO:0000313" key="5">
    <source>
        <dbReference type="Proteomes" id="UP001196980"/>
    </source>
</evidence>
<dbReference type="EMBL" id="JABXWD010000219">
    <property type="protein sequence ID" value="MBV6342244.1"/>
    <property type="molecule type" value="Genomic_DNA"/>
</dbReference>
<name>A0ABS6S048_9BACT</name>
<proteinExistence type="predicted"/>
<gene>
    <name evidence="4" type="ORF">HWQ67_11665</name>
</gene>
<evidence type="ECO:0000259" key="3">
    <source>
        <dbReference type="SMART" id="SM00387"/>
    </source>
</evidence>
<dbReference type="PANTHER" id="PTHR43065:SF23">
    <property type="entry name" value="SENSOR HISTIDINE KINASE PDTAS"/>
    <property type="match status" value="1"/>
</dbReference>
<dbReference type="CDD" id="cd00130">
    <property type="entry name" value="PAS"/>
    <property type="match status" value="1"/>
</dbReference>
<feature type="domain" description="PAS" evidence="2">
    <location>
        <begin position="10"/>
        <end position="75"/>
    </location>
</feature>
<dbReference type="PANTHER" id="PTHR43065">
    <property type="entry name" value="SENSOR HISTIDINE KINASE"/>
    <property type="match status" value="1"/>
</dbReference>
<comment type="caution">
    <text evidence="4">The sequence shown here is derived from an EMBL/GenBank/DDBJ whole genome shotgun (WGS) entry which is preliminary data.</text>
</comment>
<keyword evidence="5" id="KW-1185">Reference proteome</keyword>
<dbReference type="SMART" id="SM00091">
    <property type="entry name" value="PAS"/>
    <property type="match status" value="1"/>
</dbReference>
<evidence type="ECO:0000313" key="4">
    <source>
        <dbReference type="EMBL" id="MBV6342244.1"/>
    </source>
</evidence>
<feature type="domain" description="Histidine kinase/HSP90-like ATPase" evidence="3">
    <location>
        <begin position="282"/>
        <end position="381"/>
    </location>
</feature>
<dbReference type="Pfam" id="PF02518">
    <property type="entry name" value="HATPase_c"/>
    <property type="match status" value="1"/>
</dbReference>
<dbReference type="Proteomes" id="UP001196980">
    <property type="component" value="Unassembled WGS sequence"/>
</dbReference>
<evidence type="ECO:0000256" key="1">
    <source>
        <dbReference type="SAM" id="Coils"/>
    </source>
</evidence>
<accession>A0ABS6S048</accession>
<evidence type="ECO:0000259" key="2">
    <source>
        <dbReference type="SMART" id="SM00091"/>
    </source>
</evidence>
<keyword evidence="1" id="KW-0175">Coiled coil</keyword>
<sequence length="383" mass="43390">MKDISIQTVKFFESVLSVSVDGILIVDESQDVIVVNDAFCAPFGCVHGDLLETNLYVWLQRVDASLVQRWGRLISEVYLKGRCSNVEIAIPTKTGVEYFNVTASLLKQVQEQTVNVIISIWHNITALKQTEAALRQERDTLEVRVARRTAELAKANESLMIEIAQRKEMEKQITRSLDEKVELLKEVHHRVKNNMQIICSLLMLQSSYIEDDKYKDMFRDSLNRIRSMALLHEKLCQSPDLANINIQAYILGLTNTIFSAYKVSNSVITLELDVDDIPFNIDTAMSCGLILTELISNSLRHAFPDNRQGTLKIALHRHVNGNFKLTVKDDGIGIPQGFDIREPNSLGLHLAVSMVENKFNGQIELKNNDGTEFCIIFKEILPQ</sequence>
<organism evidence="4 5">
    <name type="scientific">Candidatus Magnetobacterium casense</name>
    <dbReference type="NCBI Taxonomy" id="1455061"/>
    <lineage>
        <taxon>Bacteria</taxon>
        <taxon>Pseudomonadati</taxon>
        <taxon>Nitrospirota</taxon>
        <taxon>Thermodesulfovibrionia</taxon>
        <taxon>Thermodesulfovibrionales</taxon>
        <taxon>Candidatus Magnetobacteriaceae</taxon>
        <taxon>Candidatus Magnetobacterium</taxon>
    </lineage>
</organism>
<dbReference type="SMART" id="SM00387">
    <property type="entry name" value="HATPase_c"/>
    <property type="match status" value="1"/>
</dbReference>
<dbReference type="RefSeq" id="WP_218252866.1">
    <property type="nucleotide sequence ID" value="NZ_JABXWD010000219.1"/>
</dbReference>
<dbReference type="Pfam" id="PF07568">
    <property type="entry name" value="HisKA_2"/>
    <property type="match status" value="1"/>
</dbReference>
<dbReference type="NCBIfam" id="TIGR00229">
    <property type="entry name" value="sensory_box"/>
    <property type="match status" value="1"/>
</dbReference>
<dbReference type="InterPro" id="IPR000014">
    <property type="entry name" value="PAS"/>
</dbReference>
<feature type="coiled-coil region" evidence="1">
    <location>
        <begin position="124"/>
        <end position="186"/>
    </location>
</feature>